<organism evidence="1 2">
    <name type="scientific">Paenibacillus antri</name>
    <dbReference type="NCBI Taxonomy" id="2582848"/>
    <lineage>
        <taxon>Bacteria</taxon>
        <taxon>Bacillati</taxon>
        <taxon>Bacillota</taxon>
        <taxon>Bacilli</taxon>
        <taxon>Bacillales</taxon>
        <taxon>Paenibacillaceae</taxon>
        <taxon>Paenibacillus</taxon>
    </lineage>
</organism>
<evidence type="ECO:0000313" key="1">
    <source>
        <dbReference type="EMBL" id="TLS50713.1"/>
    </source>
</evidence>
<accession>A0A5R9GDI3</accession>
<keyword evidence="2" id="KW-1185">Reference proteome</keyword>
<dbReference type="RefSeq" id="WP_138195745.1">
    <property type="nucleotide sequence ID" value="NZ_VCIW01000013.1"/>
</dbReference>
<protein>
    <submittedName>
        <fullName evidence="1">Uncharacterized protein</fullName>
    </submittedName>
</protein>
<dbReference type="OrthoDB" id="6443639at2"/>
<name>A0A5R9GDI3_9BACL</name>
<sequence length="165" mass="18717">MKRRRYASAVAALLIVAPVVVSLLHYGFTRVDDAYESPFRRSLAEAASGGDVLDMATVAPFDWDRMYMFPPYTTRDQMEDTVGTKWTPPVGYVGYLIHRSEFGRHVLNDDSVHKLVFVHGDDVVLDITLDRTVDFASSRGMVLRDEARYTLERMEDGRVVARNTP</sequence>
<proteinExistence type="predicted"/>
<evidence type="ECO:0000313" key="2">
    <source>
        <dbReference type="Proteomes" id="UP000309676"/>
    </source>
</evidence>
<dbReference type="Proteomes" id="UP000309676">
    <property type="component" value="Unassembled WGS sequence"/>
</dbReference>
<dbReference type="EMBL" id="VCIW01000013">
    <property type="protein sequence ID" value="TLS50713.1"/>
    <property type="molecule type" value="Genomic_DNA"/>
</dbReference>
<dbReference type="AlphaFoldDB" id="A0A5R9GDI3"/>
<reference evidence="1 2" key="1">
    <citation type="submission" date="2019-05" db="EMBL/GenBank/DDBJ databases">
        <authorList>
            <person name="Narsing Rao M.P."/>
            <person name="Li W.J."/>
        </authorList>
    </citation>
    <scope>NUCLEOTIDE SEQUENCE [LARGE SCALE GENOMIC DNA]</scope>
    <source>
        <strain evidence="1 2">SYSU_K30003</strain>
    </source>
</reference>
<gene>
    <name evidence="1" type="ORF">FE782_18600</name>
</gene>
<comment type="caution">
    <text evidence="1">The sequence shown here is derived from an EMBL/GenBank/DDBJ whole genome shotgun (WGS) entry which is preliminary data.</text>
</comment>